<dbReference type="WBParaSite" id="OFLC_0000538101-mRNA-1">
    <property type="protein sequence ID" value="OFLC_0000538101-mRNA-1"/>
    <property type="gene ID" value="OFLC_0000538101"/>
</dbReference>
<evidence type="ECO:0000313" key="2">
    <source>
        <dbReference type="Proteomes" id="UP000267606"/>
    </source>
</evidence>
<reference evidence="3" key="1">
    <citation type="submission" date="2016-06" db="UniProtKB">
        <authorList>
            <consortium name="WormBaseParasite"/>
        </authorList>
    </citation>
    <scope>IDENTIFICATION</scope>
</reference>
<name>A0A183HD20_9BILA</name>
<keyword evidence="2" id="KW-1185">Reference proteome</keyword>
<dbReference type="EMBL" id="UZAJ01004593">
    <property type="protein sequence ID" value="VDO42953.1"/>
    <property type="molecule type" value="Genomic_DNA"/>
</dbReference>
<reference evidence="1 2" key="2">
    <citation type="submission" date="2018-11" db="EMBL/GenBank/DDBJ databases">
        <authorList>
            <consortium name="Pathogen Informatics"/>
        </authorList>
    </citation>
    <scope>NUCLEOTIDE SEQUENCE [LARGE SCALE GENOMIC DNA]</scope>
</reference>
<dbReference type="AlphaFoldDB" id="A0A183HD20"/>
<dbReference type="Proteomes" id="UP000267606">
    <property type="component" value="Unassembled WGS sequence"/>
</dbReference>
<proteinExistence type="predicted"/>
<protein>
    <submittedName>
        <fullName evidence="3">Transposase</fullName>
    </submittedName>
</protein>
<evidence type="ECO:0000313" key="1">
    <source>
        <dbReference type="EMBL" id="VDO42953.1"/>
    </source>
</evidence>
<accession>A0A183HD20</accession>
<sequence length="47" mass="5545">MFLISKHRWYISFGNFEQTKVCSLISAKRLESLIHQPYGGLEEMIWG</sequence>
<evidence type="ECO:0000313" key="3">
    <source>
        <dbReference type="WBParaSite" id="OFLC_0000538101-mRNA-1"/>
    </source>
</evidence>
<organism evidence="3">
    <name type="scientific">Onchocerca flexuosa</name>
    <dbReference type="NCBI Taxonomy" id="387005"/>
    <lineage>
        <taxon>Eukaryota</taxon>
        <taxon>Metazoa</taxon>
        <taxon>Ecdysozoa</taxon>
        <taxon>Nematoda</taxon>
        <taxon>Chromadorea</taxon>
        <taxon>Rhabditida</taxon>
        <taxon>Spirurina</taxon>
        <taxon>Spiruromorpha</taxon>
        <taxon>Filarioidea</taxon>
        <taxon>Onchocercidae</taxon>
        <taxon>Onchocerca</taxon>
    </lineage>
</organism>
<gene>
    <name evidence="1" type="ORF">OFLC_LOCUS5382</name>
</gene>